<comment type="function">
    <text evidence="15">Catalyzes the hydrolysis of N-succinyl-L,L-diaminopimelic acid (SDAP), forming succinate and LL-2,6-diaminopimelate (DAP), an intermediate involved in the bacterial biosynthesis of lysine and meso-diaminopimelic acid, an essential component of bacterial cell walls.</text>
</comment>
<evidence type="ECO:0000256" key="15">
    <source>
        <dbReference type="HAMAP-Rule" id="MF_01690"/>
    </source>
</evidence>
<dbReference type="GO" id="GO:0019877">
    <property type="term" value="P:diaminopimelate biosynthetic process"/>
    <property type="evidence" value="ECO:0007669"/>
    <property type="project" value="UniProtKB-UniRule"/>
</dbReference>
<feature type="binding site" evidence="15">
    <location>
        <position position="133"/>
    </location>
    <ligand>
        <name>Zn(2+)</name>
        <dbReference type="ChEBI" id="CHEBI:29105"/>
        <label>2</label>
    </ligand>
</feature>
<evidence type="ECO:0000313" key="18">
    <source>
        <dbReference type="Proteomes" id="UP000054851"/>
    </source>
</evidence>
<evidence type="ECO:0000256" key="1">
    <source>
        <dbReference type="ARBA" id="ARBA00005130"/>
    </source>
</evidence>
<dbReference type="NCBIfam" id="NF009557">
    <property type="entry name" value="PRK13009.1"/>
    <property type="match status" value="1"/>
</dbReference>
<keyword evidence="18" id="KW-1185">Reference proteome</keyword>
<dbReference type="PANTHER" id="PTHR43808">
    <property type="entry name" value="ACETYLORNITHINE DEACETYLASE"/>
    <property type="match status" value="1"/>
</dbReference>
<dbReference type="InterPro" id="IPR050072">
    <property type="entry name" value="Peptidase_M20A"/>
</dbReference>
<feature type="binding site" evidence="15">
    <location>
        <position position="100"/>
    </location>
    <ligand>
        <name>Zn(2+)</name>
        <dbReference type="ChEBI" id="CHEBI:29105"/>
        <label>1</label>
    </ligand>
</feature>
<dbReference type="AlphaFoldDB" id="A0A158BA95"/>
<dbReference type="Pfam" id="PF07687">
    <property type="entry name" value="M20_dimer"/>
    <property type="match status" value="1"/>
</dbReference>
<evidence type="ECO:0000256" key="14">
    <source>
        <dbReference type="ARBA" id="ARBA00051301"/>
    </source>
</evidence>
<evidence type="ECO:0000256" key="5">
    <source>
        <dbReference type="ARBA" id="ARBA00022391"/>
    </source>
</evidence>
<dbReference type="InterPro" id="IPR011650">
    <property type="entry name" value="Peptidase_M20_dimer"/>
</dbReference>
<keyword evidence="11 15" id="KW-0457">Lysine biosynthesis</keyword>
<comment type="subunit">
    <text evidence="3 15">Homodimer.</text>
</comment>
<protein>
    <recommendedName>
        <fullName evidence="5 15">Succinyl-diaminopimelate desuccinylase</fullName>
        <shortName evidence="15">SDAP desuccinylase</shortName>
        <ecNumber evidence="4 15">3.5.1.18</ecNumber>
    </recommendedName>
    <alternativeName>
        <fullName evidence="13 15">N-succinyl-LL-2,6-diaminoheptanedioate amidohydrolase</fullName>
    </alternativeName>
</protein>
<comment type="pathway">
    <text evidence="1 15">Amino-acid biosynthesis; L-lysine biosynthesis via DAP pathway; LL-2,6-diaminopimelate from (S)-tetrahydrodipicolinate (succinylase route): step 3/3.</text>
</comment>
<evidence type="ECO:0000256" key="10">
    <source>
        <dbReference type="ARBA" id="ARBA00022915"/>
    </source>
</evidence>
<dbReference type="GO" id="GO:0009089">
    <property type="term" value="P:lysine biosynthetic process via diaminopimelate"/>
    <property type="evidence" value="ECO:0007669"/>
    <property type="project" value="UniProtKB-UniRule"/>
</dbReference>
<feature type="binding site" evidence="15">
    <location>
        <position position="196"/>
    </location>
    <ligand>
        <name>Zn(2+)</name>
        <dbReference type="ChEBI" id="CHEBI:29105"/>
        <label>1</label>
    </ligand>
</feature>
<dbReference type="PANTHER" id="PTHR43808:SF31">
    <property type="entry name" value="N-ACETYL-L-CITRULLINE DEACETYLASE"/>
    <property type="match status" value="1"/>
</dbReference>
<evidence type="ECO:0000256" key="12">
    <source>
        <dbReference type="ARBA" id="ARBA00023285"/>
    </source>
</evidence>
<sequence length="409" mass="44180">MIQGDGCELDGHRANATSAGRSAGIFYLETTMSGTLNLTEALIERASVTPDDQACQALMIERLARIGFECETIESGGVINLWAVKRGTDAQGKLLAFAGHTDVVPTGPLEQWSSPPFTPTHRDGKLYGRGAADMKASLAAFVVSSEEFVASHPEHRGTLAFLITSDEEGPATDGTIKVVEALKARGTRLDYCIVGEPTSNATLGDMVKNGRRGSMTGKLIVKGVQGHIAYPHLAKNPVHLLAPALADLVAEKWDDGNEYFPPTTWQVSNLHSGAGATNIIPGHADLMFNFRFSTASTVEGLQSRVHAILDKHRLDYDLKWIVSGLPFLTPRGALSNALEKAIRDETGVQTELSTTGGTSDGRFIARICDQVVEFGPPNGTIHKIDEHVEVKFIEPLKNVYRRVLEELIA</sequence>
<evidence type="ECO:0000256" key="6">
    <source>
        <dbReference type="ARBA" id="ARBA00022605"/>
    </source>
</evidence>
<dbReference type="SUPFAM" id="SSF53187">
    <property type="entry name" value="Zn-dependent exopeptidases"/>
    <property type="match status" value="1"/>
</dbReference>
<dbReference type="NCBIfam" id="TIGR01246">
    <property type="entry name" value="dapE_proteo"/>
    <property type="match status" value="1"/>
</dbReference>
<dbReference type="HAMAP" id="MF_01690">
    <property type="entry name" value="DapE"/>
    <property type="match status" value="1"/>
</dbReference>
<reference evidence="17" key="1">
    <citation type="submission" date="2016-01" db="EMBL/GenBank/DDBJ databases">
        <authorList>
            <person name="Peeters C."/>
        </authorList>
    </citation>
    <scope>NUCLEOTIDE SEQUENCE</scope>
    <source>
        <strain evidence="17">LMG 29322</strain>
    </source>
</reference>
<dbReference type="PROSITE" id="PS00758">
    <property type="entry name" value="ARGE_DAPE_CPG2_1"/>
    <property type="match status" value="1"/>
</dbReference>
<feature type="active site" evidence="15">
    <location>
        <position position="102"/>
    </location>
</feature>
<feature type="active site" description="Proton acceptor" evidence="15">
    <location>
        <position position="167"/>
    </location>
</feature>
<gene>
    <name evidence="15" type="primary">dapE</name>
    <name evidence="17" type="ORF">AWB79_03359</name>
</gene>
<dbReference type="SUPFAM" id="SSF55031">
    <property type="entry name" value="Bacterial exopeptidase dimerisation domain"/>
    <property type="match status" value="1"/>
</dbReference>
<evidence type="ECO:0000256" key="2">
    <source>
        <dbReference type="ARBA" id="ARBA00006746"/>
    </source>
</evidence>
<dbReference type="GO" id="GO:0009014">
    <property type="term" value="F:succinyl-diaminopimelate desuccinylase activity"/>
    <property type="evidence" value="ECO:0007669"/>
    <property type="project" value="UniProtKB-UniRule"/>
</dbReference>
<dbReference type="InterPro" id="IPR005941">
    <property type="entry name" value="DapE_proteobac"/>
</dbReference>
<dbReference type="GO" id="GO:0008777">
    <property type="term" value="F:acetylornithine deacetylase activity"/>
    <property type="evidence" value="ECO:0007669"/>
    <property type="project" value="TreeGrafter"/>
</dbReference>
<evidence type="ECO:0000256" key="9">
    <source>
        <dbReference type="ARBA" id="ARBA00022833"/>
    </source>
</evidence>
<evidence type="ECO:0000313" key="17">
    <source>
        <dbReference type="EMBL" id="SAK66994.1"/>
    </source>
</evidence>
<evidence type="ECO:0000256" key="3">
    <source>
        <dbReference type="ARBA" id="ARBA00011738"/>
    </source>
</evidence>
<dbReference type="PROSITE" id="PS00759">
    <property type="entry name" value="ARGE_DAPE_CPG2_2"/>
    <property type="match status" value="1"/>
</dbReference>
<evidence type="ECO:0000256" key="4">
    <source>
        <dbReference type="ARBA" id="ARBA00011921"/>
    </source>
</evidence>
<dbReference type="GO" id="GO:0050897">
    <property type="term" value="F:cobalt ion binding"/>
    <property type="evidence" value="ECO:0007669"/>
    <property type="project" value="UniProtKB-UniRule"/>
</dbReference>
<evidence type="ECO:0000256" key="11">
    <source>
        <dbReference type="ARBA" id="ARBA00023154"/>
    </source>
</evidence>
<keyword evidence="9 15" id="KW-0862">Zinc</keyword>
<dbReference type="InterPro" id="IPR002933">
    <property type="entry name" value="Peptidase_M20"/>
</dbReference>
<dbReference type="InterPro" id="IPR001261">
    <property type="entry name" value="ArgE/DapE_CS"/>
</dbReference>
<dbReference type="UniPathway" id="UPA00034">
    <property type="reaction ID" value="UER00021"/>
</dbReference>
<organism evidence="17 18">
    <name type="scientific">Caballeronia hypogeia</name>
    <dbReference type="NCBI Taxonomy" id="1777140"/>
    <lineage>
        <taxon>Bacteria</taxon>
        <taxon>Pseudomonadati</taxon>
        <taxon>Pseudomonadota</taxon>
        <taxon>Betaproteobacteria</taxon>
        <taxon>Burkholderiales</taxon>
        <taxon>Burkholderiaceae</taxon>
        <taxon>Caballeronia</taxon>
    </lineage>
</organism>
<feature type="binding site" evidence="15">
    <location>
        <position position="133"/>
    </location>
    <ligand>
        <name>Zn(2+)</name>
        <dbReference type="ChEBI" id="CHEBI:29105"/>
        <label>1</label>
    </ligand>
</feature>
<proteinExistence type="inferred from homology"/>
<dbReference type="Proteomes" id="UP000054851">
    <property type="component" value="Unassembled WGS sequence"/>
</dbReference>
<keyword evidence="12 15" id="KW-0170">Cobalt</keyword>
<dbReference type="EC" id="3.5.1.18" evidence="4 15"/>
<keyword evidence="6 15" id="KW-0028">Amino-acid biosynthesis</keyword>
<dbReference type="Gene3D" id="3.40.630.10">
    <property type="entry name" value="Zn peptidases"/>
    <property type="match status" value="2"/>
</dbReference>
<keyword evidence="10 15" id="KW-0220">Diaminopimelate biosynthesis</keyword>
<comment type="caution">
    <text evidence="17">The sequence shown here is derived from an EMBL/GenBank/DDBJ whole genome shotgun (WGS) entry which is preliminary data.</text>
</comment>
<keyword evidence="7 15" id="KW-0479">Metal-binding</keyword>
<evidence type="ECO:0000256" key="13">
    <source>
        <dbReference type="ARBA" id="ARBA00031891"/>
    </source>
</evidence>
<feature type="binding site" evidence="15">
    <location>
        <position position="168"/>
    </location>
    <ligand>
        <name>Zn(2+)</name>
        <dbReference type="ChEBI" id="CHEBI:29105"/>
        <label>2</label>
    </ligand>
</feature>
<keyword evidence="8 15" id="KW-0378">Hydrolase</keyword>
<evidence type="ECO:0000259" key="16">
    <source>
        <dbReference type="Pfam" id="PF07687"/>
    </source>
</evidence>
<comment type="catalytic activity">
    <reaction evidence="14 15">
        <text>N-succinyl-(2S,6S)-2,6-diaminopimelate + H2O = (2S,6S)-2,6-diaminopimelate + succinate</text>
        <dbReference type="Rhea" id="RHEA:22608"/>
        <dbReference type="ChEBI" id="CHEBI:15377"/>
        <dbReference type="ChEBI" id="CHEBI:30031"/>
        <dbReference type="ChEBI" id="CHEBI:57609"/>
        <dbReference type="ChEBI" id="CHEBI:58087"/>
        <dbReference type="EC" id="3.5.1.18"/>
    </reaction>
</comment>
<comment type="similarity">
    <text evidence="2 15">Belongs to the peptidase M20A family. DapE subfamily.</text>
</comment>
<evidence type="ECO:0000256" key="8">
    <source>
        <dbReference type="ARBA" id="ARBA00022801"/>
    </source>
</evidence>
<dbReference type="STRING" id="1777140.AWB79_03359"/>
<dbReference type="Pfam" id="PF01546">
    <property type="entry name" value="Peptidase_M20"/>
    <property type="match status" value="1"/>
</dbReference>
<comment type="cofactor">
    <cofactor evidence="15">
        <name>Zn(2+)</name>
        <dbReference type="ChEBI" id="CHEBI:29105"/>
    </cofactor>
    <cofactor evidence="15">
        <name>Co(2+)</name>
        <dbReference type="ChEBI" id="CHEBI:48828"/>
    </cofactor>
    <text evidence="15">Binds 2 Zn(2+) or Co(2+) ions per subunit.</text>
</comment>
<name>A0A158BA95_9BURK</name>
<dbReference type="FunFam" id="3.40.630.10:FF:000005">
    <property type="entry name" value="Succinyl-diaminopimelate desuccinylase"/>
    <property type="match status" value="1"/>
</dbReference>
<evidence type="ECO:0000256" key="7">
    <source>
        <dbReference type="ARBA" id="ARBA00022723"/>
    </source>
</evidence>
<dbReference type="CDD" id="cd03891">
    <property type="entry name" value="M20_DapE_proteobac"/>
    <property type="match status" value="1"/>
</dbReference>
<accession>A0A158BA95</accession>
<feature type="binding site" evidence="15">
    <location>
        <position position="382"/>
    </location>
    <ligand>
        <name>Zn(2+)</name>
        <dbReference type="ChEBI" id="CHEBI:29105"/>
        <label>2</label>
    </ligand>
</feature>
<dbReference type="EMBL" id="FCOA02000010">
    <property type="protein sequence ID" value="SAK66994.1"/>
    <property type="molecule type" value="Genomic_DNA"/>
</dbReference>
<dbReference type="GO" id="GO:0008270">
    <property type="term" value="F:zinc ion binding"/>
    <property type="evidence" value="ECO:0007669"/>
    <property type="project" value="UniProtKB-UniRule"/>
</dbReference>
<dbReference type="InterPro" id="IPR036264">
    <property type="entry name" value="Bact_exopeptidase_dim_dom"/>
</dbReference>
<feature type="domain" description="Peptidase M20 dimerisation" evidence="16">
    <location>
        <begin position="209"/>
        <end position="316"/>
    </location>
</feature>
<dbReference type="GO" id="GO:0006526">
    <property type="term" value="P:L-arginine biosynthetic process"/>
    <property type="evidence" value="ECO:0007669"/>
    <property type="project" value="TreeGrafter"/>
</dbReference>